<dbReference type="AlphaFoldDB" id="A0A660LBC8"/>
<keyword evidence="5" id="KW-1185">Reference proteome</keyword>
<protein>
    <submittedName>
        <fullName evidence="4">UDP-N-acetylglucosamine 4,6-dehydratase</fullName>
    </submittedName>
</protein>
<dbReference type="RefSeq" id="WP_245971826.1">
    <property type="nucleotide sequence ID" value="NZ_RBIL01000001.1"/>
</dbReference>
<feature type="domain" description="Polysaccharide biosynthesis protein CapD-like" evidence="3">
    <location>
        <begin position="9"/>
        <end position="279"/>
    </location>
</feature>
<evidence type="ECO:0000256" key="2">
    <source>
        <dbReference type="SAM" id="MobiDB-lite"/>
    </source>
</evidence>
<dbReference type="Gene3D" id="3.40.50.720">
    <property type="entry name" value="NAD(P)-binding Rossmann-like Domain"/>
    <property type="match status" value="1"/>
</dbReference>
<accession>A0A660LBC8</accession>
<dbReference type="PANTHER" id="PTHR43318:SF2">
    <property type="entry name" value="UDP-N-ACETYLGLUCOSAMINE 4,6-DEHYDRATASE (INVERTING)"/>
    <property type="match status" value="1"/>
</dbReference>
<proteinExistence type="inferred from homology"/>
<dbReference type="EMBL" id="RBIL01000001">
    <property type="protein sequence ID" value="RKQ92357.1"/>
    <property type="molecule type" value="Genomic_DNA"/>
</dbReference>
<dbReference type="InterPro" id="IPR051203">
    <property type="entry name" value="Polysaccharide_Synthase-Rel"/>
</dbReference>
<feature type="region of interest" description="Disordered" evidence="2">
    <location>
        <begin position="327"/>
        <end position="346"/>
    </location>
</feature>
<comment type="caution">
    <text evidence="4">The sequence shown here is derived from an EMBL/GenBank/DDBJ whole genome shotgun (WGS) entry which is preliminary data.</text>
</comment>
<dbReference type="PANTHER" id="PTHR43318">
    <property type="entry name" value="UDP-N-ACETYLGLUCOSAMINE 4,6-DEHYDRATASE"/>
    <property type="match status" value="1"/>
</dbReference>
<comment type="similarity">
    <text evidence="1">Belongs to the polysaccharide synthase family.</text>
</comment>
<name>A0A660LBC8_9ACTN</name>
<sequence length="346" mass="37319">MIDLTGKTLLVTGGTGSFGTAFIKTVLARHDVAAIRVFSRDELKQSELQQSMRDSRLRWLLGDVRDGERLKVATRGADVIVHAAALKQVPACEYNPFEAVQTNIMGAQNVISAAIENDVPLTIALSTDKAVNPANLYGATKLCAEKIVAQAGVYSGGSGSKFASVRYGNVVGSRGSVVPIFKAQALSGKLSITDERMTRFWITLDAAVEFVLSSMGLVQGGETFVPKIPSMKIVDLAKALAPDAELEVVGIRPGEKLHEVLLTEDEARQSYDIGDRYAIMPSREHPLPAPENGVALEDGFHYSSDNNHEWLDTEQLLAMTDSVAPARRAADRRDIGDGVEVAPTDR</sequence>
<dbReference type="SUPFAM" id="SSF51735">
    <property type="entry name" value="NAD(P)-binding Rossmann-fold domains"/>
    <property type="match status" value="1"/>
</dbReference>
<gene>
    <name evidence="4" type="ORF">C8N24_2203</name>
</gene>
<evidence type="ECO:0000313" key="5">
    <source>
        <dbReference type="Proteomes" id="UP000278962"/>
    </source>
</evidence>
<dbReference type="InterPro" id="IPR020025">
    <property type="entry name" value="PseB"/>
</dbReference>
<dbReference type="CDD" id="cd05237">
    <property type="entry name" value="UDP_invert_4-6DH_SDR_e"/>
    <property type="match status" value="1"/>
</dbReference>
<dbReference type="Pfam" id="PF02719">
    <property type="entry name" value="Polysacc_synt_2"/>
    <property type="match status" value="1"/>
</dbReference>
<dbReference type="InterPro" id="IPR003869">
    <property type="entry name" value="Polysac_CapD-like"/>
</dbReference>
<evidence type="ECO:0000259" key="3">
    <source>
        <dbReference type="Pfam" id="PF02719"/>
    </source>
</evidence>
<dbReference type="InterPro" id="IPR036291">
    <property type="entry name" value="NAD(P)-bd_dom_sf"/>
</dbReference>
<organism evidence="4 5">
    <name type="scientific">Solirubrobacter pauli</name>
    <dbReference type="NCBI Taxonomy" id="166793"/>
    <lineage>
        <taxon>Bacteria</taxon>
        <taxon>Bacillati</taxon>
        <taxon>Actinomycetota</taxon>
        <taxon>Thermoleophilia</taxon>
        <taxon>Solirubrobacterales</taxon>
        <taxon>Solirubrobacteraceae</taxon>
        <taxon>Solirubrobacter</taxon>
    </lineage>
</organism>
<evidence type="ECO:0000256" key="1">
    <source>
        <dbReference type="ARBA" id="ARBA00007430"/>
    </source>
</evidence>
<dbReference type="Proteomes" id="UP000278962">
    <property type="component" value="Unassembled WGS sequence"/>
</dbReference>
<evidence type="ECO:0000313" key="4">
    <source>
        <dbReference type="EMBL" id="RKQ92357.1"/>
    </source>
</evidence>
<reference evidence="4 5" key="1">
    <citation type="submission" date="2018-10" db="EMBL/GenBank/DDBJ databases">
        <title>Genomic Encyclopedia of Archaeal and Bacterial Type Strains, Phase II (KMG-II): from individual species to whole genera.</title>
        <authorList>
            <person name="Goeker M."/>
        </authorList>
    </citation>
    <scope>NUCLEOTIDE SEQUENCE [LARGE SCALE GENOMIC DNA]</scope>
    <source>
        <strain evidence="4 5">DSM 14954</strain>
    </source>
</reference>
<dbReference type="NCBIfam" id="TIGR03589">
    <property type="entry name" value="PseB"/>
    <property type="match status" value="1"/>
</dbReference>